<dbReference type="Proteomes" id="UP000027138">
    <property type="component" value="Unassembled WGS sequence"/>
</dbReference>
<dbReference type="InterPro" id="IPR044861">
    <property type="entry name" value="IPNS-like_FE2OG_OXY"/>
</dbReference>
<protein>
    <recommendedName>
        <fullName evidence="4">Fe2OG dioxygenase domain-containing protein</fullName>
    </recommendedName>
</protein>
<dbReference type="Pfam" id="PF14226">
    <property type="entry name" value="DIOX_N"/>
    <property type="match status" value="1"/>
</dbReference>
<dbReference type="EMBL" id="KK915100">
    <property type="protein sequence ID" value="KDP24586.1"/>
    <property type="molecule type" value="Genomic_DNA"/>
</dbReference>
<dbReference type="SUPFAM" id="SSF51197">
    <property type="entry name" value="Clavaminate synthase-like"/>
    <property type="match status" value="1"/>
</dbReference>
<dbReference type="GO" id="GO:0005506">
    <property type="term" value="F:iron ion binding"/>
    <property type="evidence" value="ECO:0007669"/>
    <property type="project" value="InterPro"/>
</dbReference>
<accession>A0A067JKS9</accession>
<comment type="similarity">
    <text evidence="3">Belongs to the iron/ascorbate-dependent oxidoreductase family.</text>
</comment>
<evidence type="ECO:0000256" key="1">
    <source>
        <dbReference type="ARBA" id="ARBA00022723"/>
    </source>
</evidence>
<dbReference type="GO" id="GO:0016705">
    <property type="term" value="F:oxidoreductase activity, acting on paired donors, with incorporation or reduction of molecular oxygen"/>
    <property type="evidence" value="ECO:0007669"/>
    <property type="project" value="InterPro"/>
</dbReference>
<dbReference type="OrthoDB" id="288590at2759"/>
<dbReference type="GO" id="GO:0020037">
    <property type="term" value="F:heme binding"/>
    <property type="evidence" value="ECO:0007669"/>
    <property type="project" value="InterPro"/>
</dbReference>
<dbReference type="GO" id="GO:0004497">
    <property type="term" value="F:monooxygenase activity"/>
    <property type="evidence" value="ECO:0007669"/>
    <property type="project" value="InterPro"/>
</dbReference>
<evidence type="ECO:0000313" key="5">
    <source>
        <dbReference type="EMBL" id="KDP24586.1"/>
    </source>
</evidence>
<dbReference type="AlphaFoldDB" id="A0A067JKS9"/>
<dbReference type="SUPFAM" id="SSF48264">
    <property type="entry name" value="Cytochrome P450"/>
    <property type="match status" value="1"/>
</dbReference>
<name>A0A067JKS9_JATCU</name>
<reference evidence="5 6" key="1">
    <citation type="journal article" date="2014" name="PLoS ONE">
        <title>Global Analysis of Gene Expression Profiles in Physic Nut (Jatropha curcas L.) Seedlings Exposed to Salt Stress.</title>
        <authorList>
            <person name="Zhang L."/>
            <person name="Zhang C."/>
            <person name="Wu P."/>
            <person name="Chen Y."/>
            <person name="Li M."/>
            <person name="Jiang H."/>
            <person name="Wu G."/>
        </authorList>
    </citation>
    <scope>NUCLEOTIDE SEQUENCE [LARGE SCALE GENOMIC DNA]</scope>
    <source>
        <strain evidence="6">cv. GZQX0401</strain>
        <tissue evidence="5">Young leaves</tissue>
    </source>
</reference>
<dbReference type="PANTHER" id="PTHR47990">
    <property type="entry name" value="2-OXOGLUTARATE (2OG) AND FE(II)-DEPENDENT OXYGENASE SUPERFAMILY PROTEIN-RELATED"/>
    <property type="match status" value="1"/>
</dbReference>
<sequence length="366" mass="42473">MTMSERCSDNEDEEVRELVRDVFDVVGKFNLSDYIWLCKNMDLQGFRRRVEKVREKFHKMMQRIIAEHEEARKINKETGEGDSRPVIDFSRENLEAARTSGWASRCKDVLKALEEYGCFVAVYNNVPLQLHADLFNVLEELFDLPLETKRKNVSDIPFAGYVEIEPTRPFYESMGISHVEMLEGNKDFTKTMWPKGNDNFCKIVHSFSKAVEELHKLVVKMIFDGYGMEKNYQSHMESTTYFSRLVNYIIPQLNENETKLGLYPHTDKSFLTILHQNDVNGWEIQTKNGEWVDVDLSSSSKFLVMAGEGIMGWSNNRIDACDHRVTINRKEKRLSIGLFSYVKGIIKVPEEFVDEVPLKFTSSTVL</sequence>
<dbReference type="InterPro" id="IPR050231">
    <property type="entry name" value="Iron_ascorbate_oxido_reductase"/>
</dbReference>
<dbReference type="InterPro" id="IPR036396">
    <property type="entry name" value="Cyt_P450_sf"/>
</dbReference>
<keyword evidence="6" id="KW-1185">Reference proteome</keyword>
<dbReference type="Gene3D" id="1.10.630.10">
    <property type="entry name" value="Cytochrome P450"/>
    <property type="match status" value="1"/>
</dbReference>
<dbReference type="Pfam" id="PF03171">
    <property type="entry name" value="2OG-FeII_Oxy"/>
    <property type="match status" value="1"/>
</dbReference>
<keyword evidence="2 3" id="KW-0408">Iron</keyword>
<dbReference type="PROSITE" id="PS51471">
    <property type="entry name" value="FE2OG_OXY"/>
    <property type="match status" value="1"/>
</dbReference>
<feature type="domain" description="Fe2OG dioxygenase" evidence="4">
    <location>
        <begin position="240"/>
        <end position="342"/>
    </location>
</feature>
<dbReference type="InterPro" id="IPR005123">
    <property type="entry name" value="Oxoglu/Fe-dep_dioxygenase_dom"/>
</dbReference>
<proteinExistence type="inferred from homology"/>
<evidence type="ECO:0000256" key="3">
    <source>
        <dbReference type="RuleBase" id="RU003682"/>
    </source>
</evidence>
<evidence type="ECO:0000259" key="4">
    <source>
        <dbReference type="PROSITE" id="PS51471"/>
    </source>
</evidence>
<dbReference type="InterPro" id="IPR027443">
    <property type="entry name" value="IPNS-like_sf"/>
</dbReference>
<dbReference type="Gene3D" id="2.60.120.330">
    <property type="entry name" value="B-lactam Antibiotic, Isopenicillin N Synthase, Chain"/>
    <property type="match status" value="1"/>
</dbReference>
<keyword evidence="1 3" id="KW-0479">Metal-binding</keyword>
<dbReference type="InterPro" id="IPR026992">
    <property type="entry name" value="DIOX_N"/>
</dbReference>
<evidence type="ECO:0000313" key="6">
    <source>
        <dbReference type="Proteomes" id="UP000027138"/>
    </source>
</evidence>
<evidence type="ECO:0000256" key="2">
    <source>
        <dbReference type="ARBA" id="ARBA00023004"/>
    </source>
</evidence>
<organism evidence="5 6">
    <name type="scientific">Jatropha curcas</name>
    <name type="common">Barbados nut</name>
    <dbReference type="NCBI Taxonomy" id="180498"/>
    <lineage>
        <taxon>Eukaryota</taxon>
        <taxon>Viridiplantae</taxon>
        <taxon>Streptophyta</taxon>
        <taxon>Embryophyta</taxon>
        <taxon>Tracheophyta</taxon>
        <taxon>Spermatophyta</taxon>
        <taxon>Magnoliopsida</taxon>
        <taxon>eudicotyledons</taxon>
        <taxon>Gunneridae</taxon>
        <taxon>Pentapetalae</taxon>
        <taxon>rosids</taxon>
        <taxon>fabids</taxon>
        <taxon>Malpighiales</taxon>
        <taxon>Euphorbiaceae</taxon>
        <taxon>Crotonoideae</taxon>
        <taxon>Jatropheae</taxon>
        <taxon>Jatropha</taxon>
    </lineage>
</organism>
<gene>
    <name evidence="5" type="ORF">JCGZ_25502</name>
</gene>
<keyword evidence="3" id="KW-0560">Oxidoreductase</keyword>